<sequence>MGRRNKCKPRLIPQQDKRICASICFCQLMVVTSCVSLIYLTVAIYIPAYRTFNSEFELTPVMCQTINTSMHNNCSWASCGEWCLTKTSGFCPQIHVTTRQNGTTLQLHNCTKLASVSCPEVNQENFTRYNCNNGTQCRTLTGFFNCSKGFCDDWATKYLCHYKADGVTIDSEKDNAKLNGFFECKDARCTKIKRAFSCDRYCDEIHTTSNNMYVYVDETLYMTNCETAVATTANNGKEDNYAVNATTIWTKTSDEDVVMLSCNTIQGRENMLNLTDCINGTIFNYSDIPKPKINFTTFWSLATKFRSFVDVHQKFLPMQSNITIYNTSYLFINLDGCVNTLKGECKEFLLTHGKDGRNQTASSRFTCFYKKNDSSMVVARHDLNKTWHDFIIALSVPSAVFVVSFISLCTIMQMVKVGDDAKMRCKYCMGNKDREQSEIMVSNSKYEVSSPSDGPLRRDETPLIRS</sequence>
<feature type="compositionally biased region" description="Basic and acidic residues" evidence="1">
    <location>
        <begin position="455"/>
        <end position="466"/>
    </location>
</feature>
<protein>
    <submittedName>
        <fullName evidence="3">Uncharacterized protein</fullName>
    </submittedName>
</protein>
<feature type="transmembrane region" description="Helical" evidence="2">
    <location>
        <begin position="21"/>
        <end position="46"/>
    </location>
</feature>
<dbReference type="PANTHER" id="PTHR12335">
    <property type="entry name" value="TIPE PROTEIN TEMPERATURE-INDUCED PARALYTIC E"/>
    <property type="match status" value="1"/>
</dbReference>
<dbReference type="GO" id="GO:0002028">
    <property type="term" value="P:regulation of sodium ion transport"/>
    <property type="evidence" value="ECO:0007669"/>
    <property type="project" value="TreeGrafter"/>
</dbReference>
<evidence type="ECO:0000256" key="2">
    <source>
        <dbReference type="SAM" id="Phobius"/>
    </source>
</evidence>
<feature type="compositionally biased region" description="Polar residues" evidence="1">
    <location>
        <begin position="440"/>
        <end position="452"/>
    </location>
</feature>
<comment type="caution">
    <text evidence="3">The sequence shown here is derived from an EMBL/GenBank/DDBJ whole genome shotgun (WGS) entry which is preliminary data.</text>
</comment>
<dbReference type="AlphaFoldDB" id="A0A8K0C542"/>
<evidence type="ECO:0000313" key="3">
    <source>
        <dbReference type="EMBL" id="KAF2879184.1"/>
    </source>
</evidence>
<feature type="region of interest" description="Disordered" evidence="1">
    <location>
        <begin position="440"/>
        <end position="466"/>
    </location>
</feature>
<accession>A0A8K0C542</accession>
<dbReference type="GO" id="GO:0005886">
    <property type="term" value="C:plasma membrane"/>
    <property type="evidence" value="ECO:0007669"/>
    <property type="project" value="TreeGrafter"/>
</dbReference>
<dbReference type="OrthoDB" id="6349518at2759"/>
<dbReference type="InterPro" id="IPR031578">
    <property type="entry name" value="TipE"/>
</dbReference>
<keyword evidence="4" id="KW-1185">Reference proteome</keyword>
<dbReference type="Proteomes" id="UP000801492">
    <property type="component" value="Unassembled WGS sequence"/>
</dbReference>
<evidence type="ECO:0000313" key="4">
    <source>
        <dbReference type="Proteomes" id="UP000801492"/>
    </source>
</evidence>
<gene>
    <name evidence="3" type="ORF">ILUMI_26984</name>
</gene>
<keyword evidence="2" id="KW-1133">Transmembrane helix</keyword>
<evidence type="ECO:0000256" key="1">
    <source>
        <dbReference type="SAM" id="MobiDB-lite"/>
    </source>
</evidence>
<feature type="transmembrane region" description="Helical" evidence="2">
    <location>
        <begin position="390"/>
        <end position="415"/>
    </location>
</feature>
<name>A0A8K0C542_IGNLU</name>
<keyword evidence="2" id="KW-0812">Transmembrane</keyword>
<keyword evidence="2" id="KW-0472">Membrane</keyword>
<dbReference type="EMBL" id="VTPC01091215">
    <property type="protein sequence ID" value="KAF2879184.1"/>
    <property type="molecule type" value="Genomic_DNA"/>
</dbReference>
<dbReference type="PROSITE" id="PS51257">
    <property type="entry name" value="PROKAR_LIPOPROTEIN"/>
    <property type="match status" value="1"/>
</dbReference>
<dbReference type="PANTHER" id="PTHR12335:SF3">
    <property type="entry name" value="IP11896P"/>
    <property type="match status" value="1"/>
</dbReference>
<reference evidence="3" key="1">
    <citation type="submission" date="2019-08" db="EMBL/GenBank/DDBJ databases">
        <title>The genome of the North American firefly Photinus pyralis.</title>
        <authorList>
            <consortium name="Photinus pyralis genome working group"/>
            <person name="Fallon T.R."/>
            <person name="Sander Lower S.E."/>
            <person name="Weng J.-K."/>
        </authorList>
    </citation>
    <scope>NUCLEOTIDE SEQUENCE</scope>
    <source>
        <strain evidence="3">TRF0915ILg1</strain>
        <tissue evidence="3">Whole body</tissue>
    </source>
</reference>
<proteinExistence type="predicted"/>
<organism evidence="3 4">
    <name type="scientific">Ignelater luminosus</name>
    <name type="common">Cucubano</name>
    <name type="synonym">Pyrophorus luminosus</name>
    <dbReference type="NCBI Taxonomy" id="2038154"/>
    <lineage>
        <taxon>Eukaryota</taxon>
        <taxon>Metazoa</taxon>
        <taxon>Ecdysozoa</taxon>
        <taxon>Arthropoda</taxon>
        <taxon>Hexapoda</taxon>
        <taxon>Insecta</taxon>
        <taxon>Pterygota</taxon>
        <taxon>Neoptera</taxon>
        <taxon>Endopterygota</taxon>
        <taxon>Coleoptera</taxon>
        <taxon>Polyphaga</taxon>
        <taxon>Elateriformia</taxon>
        <taxon>Elateroidea</taxon>
        <taxon>Elateridae</taxon>
        <taxon>Agrypninae</taxon>
        <taxon>Pyrophorini</taxon>
        <taxon>Ignelater</taxon>
    </lineage>
</organism>
<dbReference type="GO" id="GO:0017080">
    <property type="term" value="F:sodium channel regulator activity"/>
    <property type="evidence" value="ECO:0007669"/>
    <property type="project" value="TreeGrafter"/>
</dbReference>